<proteinExistence type="predicted"/>
<organism evidence="1 2">
    <name type="scientific">Frigidibacter mobilis</name>
    <dbReference type="NCBI Taxonomy" id="1335048"/>
    <lineage>
        <taxon>Bacteria</taxon>
        <taxon>Pseudomonadati</taxon>
        <taxon>Pseudomonadota</taxon>
        <taxon>Alphaproteobacteria</taxon>
        <taxon>Rhodobacterales</taxon>
        <taxon>Paracoccaceae</taxon>
        <taxon>Frigidibacter</taxon>
    </lineage>
</organism>
<dbReference type="Proteomes" id="UP000076128">
    <property type="component" value="Chromosome"/>
</dbReference>
<evidence type="ECO:0000313" key="2">
    <source>
        <dbReference type="Proteomes" id="UP000076128"/>
    </source>
</evidence>
<dbReference type="KEGG" id="daa:AKL17_0915"/>
<keyword evidence="2" id="KW-1185">Reference proteome</keyword>
<protein>
    <submittedName>
        <fullName evidence="1">Uncharacterized protein</fullName>
    </submittedName>
</protein>
<evidence type="ECO:0000313" key="1">
    <source>
        <dbReference type="EMBL" id="AMY68174.1"/>
    </source>
</evidence>
<reference evidence="1 2" key="1">
    <citation type="submission" date="2015-09" db="EMBL/GenBank/DDBJ databases">
        <title>Complete genome sequence of Defluviimonas alba cai42t isolated from an oilfield in Xinjiang.</title>
        <authorList>
            <person name="Geng S."/>
            <person name="Pan X."/>
            <person name="Wu X."/>
        </authorList>
    </citation>
    <scope>NUCLEOTIDE SEQUENCE [LARGE SCALE GENOMIC DNA]</scope>
    <source>
        <strain evidence="2">cai42</strain>
    </source>
</reference>
<sequence length="60" mass="6443">MGPSEPGMVMCCFSGDWIPQESAVTIVAFIPNTKESQTLYAKPGELAKRVTPDVPLHPGL</sequence>
<dbReference type="STRING" id="1335048.AKL17_0915"/>
<dbReference type="EMBL" id="CP012661">
    <property type="protein sequence ID" value="AMY68174.1"/>
    <property type="molecule type" value="Genomic_DNA"/>
</dbReference>
<name>A0A159Z297_9RHOB</name>
<gene>
    <name evidence="1" type="ORF">AKL17_0915</name>
</gene>
<accession>A0A159Z297</accession>
<dbReference type="AlphaFoldDB" id="A0A159Z297"/>